<evidence type="ECO:0000256" key="3">
    <source>
        <dbReference type="ARBA" id="ARBA00022989"/>
    </source>
</evidence>
<keyword evidence="3 6" id="KW-1133">Transmembrane helix</keyword>
<evidence type="ECO:0000256" key="2">
    <source>
        <dbReference type="ARBA" id="ARBA00022692"/>
    </source>
</evidence>
<dbReference type="RefSeq" id="WP_069859521.1">
    <property type="nucleotide sequence ID" value="NZ_BDFE01000017.1"/>
</dbReference>
<keyword evidence="5" id="KW-0175">Coiled coil</keyword>
<dbReference type="OrthoDB" id="5465169at2"/>
<keyword evidence="4 6" id="KW-0472">Membrane</keyword>
<dbReference type="EMBL" id="BDFE01000017">
    <property type="protein sequence ID" value="GAU09266.1"/>
    <property type="molecule type" value="Genomic_DNA"/>
</dbReference>
<gene>
    <name evidence="8" type="ORF">DPF_1988</name>
</gene>
<proteinExistence type="predicted"/>
<organism evidence="8 9">
    <name type="scientific">Desulfoplanes formicivorans</name>
    <dbReference type="NCBI Taxonomy" id="1592317"/>
    <lineage>
        <taxon>Bacteria</taxon>
        <taxon>Pseudomonadati</taxon>
        <taxon>Thermodesulfobacteriota</taxon>
        <taxon>Desulfovibrionia</taxon>
        <taxon>Desulfovibrionales</taxon>
        <taxon>Desulfoplanaceae</taxon>
        <taxon>Desulfoplanes</taxon>
    </lineage>
</organism>
<feature type="transmembrane region" description="Helical" evidence="6">
    <location>
        <begin position="47"/>
        <end position="70"/>
    </location>
</feature>
<dbReference type="GO" id="GO:0005886">
    <property type="term" value="C:plasma membrane"/>
    <property type="evidence" value="ECO:0007669"/>
    <property type="project" value="InterPro"/>
</dbReference>
<evidence type="ECO:0000313" key="9">
    <source>
        <dbReference type="Proteomes" id="UP000095200"/>
    </source>
</evidence>
<evidence type="ECO:0000256" key="5">
    <source>
        <dbReference type="SAM" id="Coils"/>
    </source>
</evidence>
<reference evidence="9" key="1">
    <citation type="submission" date="2016-06" db="EMBL/GenBank/DDBJ databases">
        <title>Draft genome sequence of Desulfoplanes formicivorans strain Pf12B.</title>
        <authorList>
            <person name="Watanabe M."/>
            <person name="Kojima H."/>
            <person name="Fukui M."/>
        </authorList>
    </citation>
    <scope>NUCLEOTIDE SEQUENCE [LARGE SCALE GENOMIC DNA]</scope>
    <source>
        <strain evidence="9">Pf12B</strain>
    </source>
</reference>
<comment type="caution">
    <text evidence="8">The sequence shown here is derived from an EMBL/GenBank/DDBJ whole genome shotgun (WGS) entry which is preliminary data.</text>
</comment>
<evidence type="ECO:0000259" key="7">
    <source>
        <dbReference type="Pfam" id="PF06305"/>
    </source>
</evidence>
<evidence type="ECO:0000256" key="1">
    <source>
        <dbReference type="ARBA" id="ARBA00022475"/>
    </source>
</evidence>
<evidence type="ECO:0000313" key="8">
    <source>
        <dbReference type="EMBL" id="GAU09266.1"/>
    </source>
</evidence>
<dbReference type="STRING" id="1592317.DPF_1988"/>
<keyword evidence="9" id="KW-1185">Reference proteome</keyword>
<dbReference type="Proteomes" id="UP000095200">
    <property type="component" value="Unassembled WGS sequence"/>
</dbReference>
<feature type="coiled-coil region" evidence="5">
    <location>
        <begin position="72"/>
        <end position="99"/>
    </location>
</feature>
<sequence length="120" mass="13825">MRYLKVLCLVVLFFVSMLFFVQNTDVLVQTLILQLGLFSWSVTSAPVPHYLLILLAFVAGAILPMIYFLCEKIRLSRELRTARKTIKQQEEELNSLRNMPIEETDYQTEAVTADVEPEQA</sequence>
<keyword evidence="2 6" id="KW-0812">Transmembrane</keyword>
<dbReference type="AlphaFoldDB" id="A0A194AJN5"/>
<keyword evidence="1" id="KW-1003">Cell membrane</keyword>
<accession>A0A194AJN5</accession>
<name>A0A194AJN5_9BACT</name>
<evidence type="ECO:0000256" key="6">
    <source>
        <dbReference type="SAM" id="Phobius"/>
    </source>
</evidence>
<protein>
    <recommendedName>
        <fullName evidence="7">Lipopolysaccharide assembly protein A domain-containing protein</fullName>
    </recommendedName>
</protein>
<dbReference type="Pfam" id="PF06305">
    <property type="entry name" value="LapA_dom"/>
    <property type="match status" value="1"/>
</dbReference>
<evidence type="ECO:0000256" key="4">
    <source>
        <dbReference type="ARBA" id="ARBA00023136"/>
    </source>
</evidence>
<dbReference type="InterPro" id="IPR010445">
    <property type="entry name" value="LapA_dom"/>
</dbReference>
<feature type="domain" description="Lipopolysaccharide assembly protein A" evidence="7">
    <location>
        <begin position="43"/>
        <end position="94"/>
    </location>
</feature>